<dbReference type="KEGG" id="saci:Sinac_5547"/>
<dbReference type="eggNOG" id="COG0852">
    <property type="taxonomic scope" value="Bacteria"/>
</dbReference>
<comment type="subunit">
    <text evidence="12">NDH-1 is composed of 13 different subunits. Subunits NuoB, CD, E, F, and G constitute the peripheral sector of the complex.</text>
</comment>
<keyword evidence="20" id="KW-1185">Reference proteome</keyword>
<dbReference type="SUPFAM" id="SSF143243">
    <property type="entry name" value="Nqo5-like"/>
    <property type="match status" value="1"/>
</dbReference>
<dbReference type="InterPro" id="IPR006138">
    <property type="entry name" value="NADH_UQ_OxRdtase_20Kd_su"/>
</dbReference>
<dbReference type="Pfam" id="PF01058">
    <property type="entry name" value="Oxidored_q6"/>
    <property type="match status" value="1"/>
</dbReference>
<reference evidence="19 20" key="1">
    <citation type="submission" date="2012-02" db="EMBL/GenBank/DDBJ databases">
        <title>Complete sequence of chromosome of Singulisphaera acidiphila DSM 18658.</title>
        <authorList>
            <consortium name="US DOE Joint Genome Institute (JGI-PGF)"/>
            <person name="Lucas S."/>
            <person name="Copeland A."/>
            <person name="Lapidus A."/>
            <person name="Glavina del Rio T."/>
            <person name="Dalin E."/>
            <person name="Tice H."/>
            <person name="Bruce D."/>
            <person name="Goodwin L."/>
            <person name="Pitluck S."/>
            <person name="Peters L."/>
            <person name="Ovchinnikova G."/>
            <person name="Chertkov O."/>
            <person name="Kyrpides N."/>
            <person name="Mavromatis K."/>
            <person name="Ivanova N."/>
            <person name="Brettin T."/>
            <person name="Detter J.C."/>
            <person name="Han C."/>
            <person name="Larimer F."/>
            <person name="Land M."/>
            <person name="Hauser L."/>
            <person name="Markowitz V."/>
            <person name="Cheng J.-F."/>
            <person name="Hugenholtz P."/>
            <person name="Woyke T."/>
            <person name="Wu D."/>
            <person name="Tindall B."/>
            <person name="Pomrenke H."/>
            <person name="Brambilla E."/>
            <person name="Klenk H.-P."/>
            <person name="Eisen J.A."/>
        </authorList>
    </citation>
    <scope>NUCLEOTIDE SEQUENCE [LARGE SCALE GENOMIC DNA]</scope>
    <source>
        <strain evidence="20">ATCC BAA-1392 / DSM 18658 / VKM B-2454 / MOB10</strain>
    </source>
</reference>
<keyword evidence="14" id="KW-0997">Cell inner membrane</keyword>
<evidence type="ECO:0000256" key="11">
    <source>
        <dbReference type="ARBA" id="ARBA00025957"/>
    </source>
</evidence>
<gene>
    <name evidence="14" type="primary">nuoB</name>
    <name evidence="15" type="synonym">nuoD</name>
    <name evidence="19" type="ordered locus">Sinac_5547</name>
</gene>
<evidence type="ECO:0000256" key="12">
    <source>
        <dbReference type="ARBA" id="ARBA00038617"/>
    </source>
</evidence>
<evidence type="ECO:0000256" key="1">
    <source>
        <dbReference type="ARBA" id="ARBA00004515"/>
    </source>
</evidence>
<comment type="similarity">
    <text evidence="3">In the central section; belongs to the complex I 30 kDa subunit family.</text>
</comment>
<dbReference type="FunFam" id="3.40.50.12280:FF:000002">
    <property type="entry name" value="NADH-quinone oxidoreductase subunit B"/>
    <property type="match status" value="1"/>
</dbReference>
<dbReference type="GO" id="GO:0050136">
    <property type="term" value="F:NADH dehydrogenase (quinone) (non-electrogenic) activity"/>
    <property type="evidence" value="ECO:0007669"/>
    <property type="project" value="UniProtKB-UniRule"/>
</dbReference>
<comment type="similarity">
    <text evidence="15">Belongs to the complex I 49 kDa subunit family.</text>
</comment>
<dbReference type="NCBIfam" id="NF004739">
    <property type="entry name" value="PRK06075.1"/>
    <property type="match status" value="1"/>
</dbReference>
<evidence type="ECO:0000259" key="17">
    <source>
        <dbReference type="Pfam" id="PF00346"/>
    </source>
</evidence>
<evidence type="ECO:0000259" key="18">
    <source>
        <dbReference type="Pfam" id="PF01058"/>
    </source>
</evidence>
<dbReference type="NCBIfam" id="NF005012">
    <property type="entry name" value="PRK06411.1"/>
    <property type="match status" value="1"/>
</dbReference>
<dbReference type="GO" id="GO:0008137">
    <property type="term" value="F:NADH dehydrogenase (ubiquinone) activity"/>
    <property type="evidence" value="ECO:0007669"/>
    <property type="project" value="InterPro"/>
</dbReference>
<comment type="subcellular location">
    <subcellularLocation>
        <location evidence="1 14">Cell inner membrane</location>
        <topology evidence="1 14">Peripheral membrane protein</topology>
        <orientation evidence="1 14">Cytoplasmic side</orientation>
    </subcellularLocation>
</comment>
<comment type="subunit">
    <text evidence="14">NDH-1 is composed of 14 different subunits. Subunits NuoB, C, D, E, F, and G constitute the peripheral sector of the complex.</text>
</comment>
<comment type="similarity">
    <text evidence="4">In the C-terminal section; belongs to the complex I 49 kDa subunit family.</text>
</comment>
<evidence type="ECO:0000256" key="2">
    <source>
        <dbReference type="ARBA" id="ARBA00006408"/>
    </source>
</evidence>
<evidence type="ECO:0000256" key="13">
    <source>
        <dbReference type="ARBA" id="ARBA00047712"/>
    </source>
</evidence>
<dbReference type="STRING" id="886293.Sinac_5547"/>
<evidence type="ECO:0000256" key="14">
    <source>
        <dbReference type="HAMAP-Rule" id="MF_01356"/>
    </source>
</evidence>
<dbReference type="HAMAP" id="MF_01356">
    <property type="entry name" value="NDH1_NuoB"/>
    <property type="match status" value="1"/>
</dbReference>
<dbReference type="InterPro" id="IPR001135">
    <property type="entry name" value="NADH_Q_OxRdtase_suD"/>
</dbReference>
<keyword evidence="5 14" id="KW-0813">Transport</keyword>
<dbReference type="GO" id="GO:0048038">
    <property type="term" value="F:quinone binding"/>
    <property type="evidence" value="ECO:0007669"/>
    <property type="project" value="UniProtKB-KW"/>
</dbReference>
<dbReference type="Pfam" id="PF00329">
    <property type="entry name" value="Complex1_30kDa"/>
    <property type="match status" value="1"/>
</dbReference>
<organism evidence="19 20">
    <name type="scientific">Singulisphaera acidiphila (strain ATCC BAA-1392 / DSM 18658 / VKM B-2454 / MOB10)</name>
    <dbReference type="NCBI Taxonomy" id="886293"/>
    <lineage>
        <taxon>Bacteria</taxon>
        <taxon>Pseudomonadati</taxon>
        <taxon>Planctomycetota</taxon>
        <taxon>Planctomycetia</taxon>
        <taxon>Isosphaerales</taxon>
        <taxon>Isosphaeraceae</taxon>
        <taxon>Singulisphaera</taxon>
    </lineage>
</organism>
<dbReference type="GO" id="GO:0051539">
    <property type="term" value="F:4 iron, 4 sulfur cluster binding"/>
    <property type="evidence" value="ECO:0007669"/>
    <property type="project" value="UniProtKB-KW"/>
</dbReference>
<dbReference type="NCBIfam" id="TIGR01957">
    <property type="entry name" value="nuoB_fam"/>
    <property type="match status" value="1"/>
</dbReference>
<keyword evidence="14" id="KW-0411">Iron-sulfur</keyword>
<accession>L0DJW4</accession>
<evidence type="ECO:0000313" key="19">
    <source>
        <dbReference type="EMBL" id="AGA29684.1"/>
    </source>
</evidence>
<comment type="cofactor">
    <cofactor evidence="14">
        <name>[4Fe-4S] cluster</name>
        <dbReference type="ChEBI" id="CHEBI:49883"/>
    </cofactor>
    <text evidence="14">Binds 1 [4Fe-4S] cluster.</text>
</comment>
<proteinExistence type="inferred from homology"/>
<keyword evidence="14" id="KW-0479">Metal-binding</keyword>
<dbReference type="PANTHER" id="PTHR11993">
    <property type="entry name" value="NADH-UBIQUINONE OXIDOREDUCTASE 49 KDA SUBUNIT"/>
    <property type="match status" value="1"/>
</dbReference>
<dbReference type="PANTHER" id="PTHR11993:SF10">
    <property type="entry name" value="NADH DEHYDROGENASE [UBIQUINONE] IRON-SULFUR PROTEIN 2, MITOCHONDRIAL"/>
    <property type="match status" value="1"/>
</dbReference>
<dbReference type="HAMAP" id="MF_01358">
    <property type="entry name" value="NDH1_NuoD"/>
    <property type="match status" value="1"/>
</dbReference>
<feature type="domain" description="NADH-quinone oxidoreductase subunit D" evidence="17">
    <location>
        <begin position="639"/>
        <end position="810"/>
    </location>
</feature>
<dbReference type="Pfam" id="PF00346">
    <property type="entry name" value="Complex1_49kDa"/>
    <property type="match status" value="1"/>
</dbReference>
<evidence type="ECO:0000256" key="3">
    <source>
        <dbReference type="ARBA" id="ARBA00008265"/>
    </source>
</evidence>
<keyword evidence="14" id="KW-0830">Ubiquinone</keyword>
<dbReference type="InterPro" id="IPR037232">
    <property type="entry name" value="NADH_quin_OxRdtase_su_C/D-like"/>
</dbReference>
<dbReference type="InterPro" id="IPR022885">
    <property type="entry name" value="NDH1_su_D/H"/>
</dbReference>
<keyword evidence="14" id="KW-0004">4Fe-4S</keyword>
<dbReference type="EC" id="7.1.1.-" evidence="14"/>
<dbReference type="eggNOG" id="COG0377">
    <property type="taxonomic scope" value="Bacteria"/>
</dbReference>
<evidence type="ECO:0000256" key="7">
    <source>
        <dbReference type="ARBA" id="ARBA00022967"/>
    </source>
</evidence>
<evidence type="ECO:0000256" key="8">
    <source>
        <dbReference type="ARBA" id="ARBA00023027"/>
    </source>
</evidence>
<evidence type="ECO:0000256" key="5">
    <source>
        <dbReference type="ARBA" id="ARBA00022448"/>
    </source>
</evidence>
<dbReference type="InterPro" id="IPR029014">
    <property type="entry name" value="NiFe-Hase_large"/>
</dbReference>
<dbReference type="GO" id="GO:0051287">
    <property type="term" value="F:NAD binding"/>
    <property type="evidence" value="ECO:0007669"/>
    <property type="project" value="InterPro"/>
</dbReference>
<dbReference type="GO" id="GO:0005506">
    <property type="term" value="F:iron ion binding"/>
    <property type="evidence" value="ECO:0007669"/>
    <property type="project" value="UniProtKB-UniRule"/>
</dbReference>
<name>L0DJW4_SINAD</name>
<evidence type="ECO:0000256" key="9">
    <source>
        <dbReference type="ARBA" id="ARBA00023136"/>
    </source>
</evidence>
<feature type="domain" description="NADH:ubiquinone oxidoreductase-like 20kDa subunit" evidence="18">
    <location>
        <begin position="60"/>
        <end position="169"/>
    </location>
</feature>
<comment type="catalytic activity">
    <reaction evidence="13 14">
        <text>a quinone + NADH + 5 H(+)(in) = a quinol + NAD(+) + 4 H(+)(out)</text>
        <dbReference type="Rhea" id="RHEA:57888"/>
        <dbReference type="ChEBI" id="CHEBI:15378"/>
        <dbReference type="ChEBI" id="CHEBI:24646"/>
        <dbReference type="ChEBI" id="CHEBI:57540"/>
        <dbReference type="ChEBI" id="CHEBI:57945"/>
        <dbReference type="ChEBI" id="CHEBI:132124"/>
    </reaction>
</comment>
<dbReference type="GO" id="GO:0005886">
    <property type="term" value="C:plasma membrane"/>
    <property type="evidence" value="ECO:0007669"/>
    <property type="project" value="UniProtKB-SubCell"/>
</dbReference>
<dbReference type="EMBL" id="CP003364">
    <property type="protein sequence ID" value="AGA29684.1"/>
    <property type="molecule type" value="Genomic_DNA"/>
</dbReference>
<dbReference type="InterPro" id="IPR006137">
    <property type="entry name" value="NADH_UbQ_OxRdtase-like_20kDa"/>
</dbReference>
<keyword evidence="7 14" id="KW-1278">Translocase</keyword>
<dbReference type="Gene3D" id="3.30.460.80">
    <property type="entry name" value="NADH:ubiquinone oxidoreductase, 30kDa subunit"/>
    <property type="match status" value="1"/>
</dbReference>
<comment type="function">
    <text evidence="14">NDH-1 shuttles electrons from NADH, via FMN and iron-sulfur (Fe-S) centers, to quinones in the respiratory chain. The immediate electron acceptor for the enzyme in this species is believed to be ubiquinone. Couples the redox reaction to proton translocation (for every two electrons transferred, four hydrogen ions are translocated across the cytoplasmic membrane), and thus conserves the redox energy in a proton gradient.</text>
</comment>
<keyword evidence="6 14" id="KW-1003">Cell membrane</keyword>
<protein>
    <recommendedName>
        <fullName evidence="14 15">Multifunctional fusion protein</fullName>
    </recommendedName>
    <domain>
        <recommendedName>
            <fullName evidence="14">NADH-quinone oxidoreductase subunit B</fullName>
            <ecNumber evidence="14">7.1.1.-</ecNumber>
        </recommendedName>
        <alternativeName>
            <fullName evidence="14">NADH dehydrogenase I subunit B</fullName>
        </alternativeName>
        <alternativeName>
            <fullName evidence="14">NDH-1 subunit B</fullName>
        </alternativeName>
    </domain>
    <domain>
        <recommendedName>
            <fullName evidence="15">NADH-quinone oxidoreductase subunit D</fullName>
        </recommendedName>
        <alternativeName>
            <fullName evidence="15">NADH dehydrogenase I subunit D</fullName>
        </alternativeName>
        <alternativeName>
            <fullName evidence="15">NDH-1 subunit D</fullName>
        </alternativeName>
    </domain>
</protein>
<dbReference type="Proteomes" id="UP000010798">
    <property type="component" value="Chromosome"/>
</dbReference>
<feature type="domain" description="NADH:ubiquinone oxidoreductase 30kDa subunit" evidence="16">
    <location>
        <begin position="334"/>
        <end position="450"/>
    </location>
</feature>
<evidence type="ECO:0000256" key="15">
    <source>
        <dbReference type="HAMAP-Rule" id="MF_01358"/>
    </source>
</evidence>
<feature type="binding site" evidence="14">
    <location>
        <position position="61"/>
    </location>
    <ligand>
        <name>[4Fe-4S] cluster</name>
        <dbReference type="ChEBI" id="CHEBI:49883"/>
    </ligand>
</feature>
<dbReference type="OrthoDB" id="9801496at2"/>
<keyword evidence="8 14" id="KW-0520">NAD</keyword>
<evidence type="ECO:0000256" key="4">
    <source>
        <dbReference type="ARBA" id="ARBA00010019"/>
    </source>
</evidence>
<feature type="binding site" evidence="14">
    <location>
        <position position="60"/>
    </location>
    <ligand>
        <name>[4Fe-4S] cluster</name>
        <dbReference type="ChEBI" id="CHEBI:49883"/>
    </ligand>
</feature>
<dbReference type="AlphaFoldDB" id="L0DJW4"/>
<keyword evidence="10" id="KW-0511">Multifunctional enzyme</keyword>
<dbReference type="InterPro" id="IPR001268">
    <property type="entry name" value="NADH_UbQ_OxRdtase_30kDa_su"/>
</dbReference>
<dbReference type="SUPFAM" id="SSF56770">
    <property type="entry name" value="HydA/Nqo6-like"/>
    <property type="match status" value="1"/>
</dbReference>
<comment type="subunit">
    <text evidence="11">NDH-1 is composed of about 13 different subunits. Subunits NuoBCD, E, F, and G constitute the peripheral sector of the complex.</text>
</comment>
<evidence type="ECO:0000256" key="6">
    <source>
        <dbReference type="ARBA" id="ARBA00022475"/>
    </source>
</evidence>
<sequence>MTTPTITRPEWSTVIDPVLQKELEQHVLVTSWDKLLGMVDTVYNWGRRSSLWPLGFGLACCAIEMICTASSRFDIARFGAEVFRGSPRQADVMIVSGTVTKTMMPMIARLYDQMPEPKYVISMGACATGGGPFKEGYNVVSGIDKYLPVDVYIPGCPPTPQALLNGLIMLQKKIDGERITQTPWYRNDVERDIPIPVLGPDLIDLRTVELTAEKTAQGLVEAREEGLVKPTKIPAPQHEVEAQANGAPEPAAVAKGPSKIDLIRAKAKGEAVAETSDAPAAAAKPAAKPAKKVKRAEARPSLVWLGDAGLHELAGRINARFGPETVTIIQAALLVKPEQLVAVCRFLRDENPIRYDYLVSLQSVHFEDCIEVNYQLDSTSTQGKLIELRVRTSEVEGEGEVPSLVGVWRGADFQEREVYDMMGIRFTGHPELTRILMWDGYAYHPLRKDFLEPYYEGPTKVFDSRVEEGHGQHFRAEEINPYGTNMKIPQGYKDWGKLSSNADVKGESLLPSGVTVSELATDQFLISMGPQHPSTHGVFRINLRVDGETIVGLKPVMGYMHRNHEKIGERNTFLMNFPFTDRLDYLTSMGNNFGYALAVEQLMGDDAKPPERAEYIRVIMAELTRIASHMWSIGFLLNDLGAFFTPALYAIEERELILDLFEWAAGSRMMCNYFRFGGVAFDLPRGWVERCKGIAFDRLDGKIDELDRYLSGNEIVLERCKGVGVLTAKQAIEFSTAGPVLRASGVSYDIRRAAPYSIYDRFDFKVVTGTNGDLYDRYLVRLEEMRESVKILKQALRDLPEGPILPGKKTYQIKVPAGEAYSRVENPKGELGYYVVADGSSSAYRYHIRSPSFINLTALEQMCLGHTIADVVGILGSLDIVLGEVDR</sequence>
<dbReference type="eggNOG" id="COG0649">
    <property type="taxonomic scope" value="Bacteria"/>
</dbReference>
<evidence type="ECO:0000313" key="20">
    <source>
        <dbReference type="Proteomes" id="UP000010798"/>
    </source>
</evidence>
<evidence type="ECO:0000256" key="10">
    <source>
        <dbReference type="ARBA" id="ARBA00023268"/>
    </source>
</evidence>
<dbReference type="SUPFAM" id="SSF56762">
    <property type="entry name" value="HydB/Nqo4-like"/>
    <property type="match status" value="1"/>
</dbReference>
<dbReference type="Gene3D" id="1.10.645.10">
    <property type="entry name" value="Cytochrome-c3 Hydrogenase, chain B"/>
    <property type="match status" value="1"/>
</dbReference>
<dbReference type="Gene3D" id="3.40.50.12280">
    <property type="match status" value="1"/>
</dbReference>
<feature type="binding site" evidence="14">
    <location>
        <position position="126"/>
    </location>
    <ligand>
        <name>[4Fe-4S] cluster</name>
        <dbReference type="ChEBI" id="CHEBI:49883"/>
    </ligand>
</feature>
<keyword evidence="9 14" id="KW-0472">Membrane</keyword>
<keyword evidence="14" id="KW-0874">Quinone</keyword>
<evidence type="ECO:0000259" key="16">
    <source>
        <dbReference type="Pfam" id="PF00329"/>
    </source>
</evidence>
<dbReference type="HOGENOM" id="CLU_325141_0_0_0"/>
<keyword evidence="14" id="KW-0408">Iron</keyword>
<comment type="similarity">
    <text evidence="2">In the N-terminal section; belongs to the complex I 20 kDa subunit family.</text>
</comment>
<feature type="binding site" evidence="14">
    <location>
        <position position="156"/>
    </location>
    <ligand>
        <name>[4Fe-4S] cluster</name>
        <dbReference type="ChEBI" id="CHEBI:49883"/>
    </ligand>
</feature>
<comment type="similarity">
    <text evidence="14">Belongs to the complex I 20 kDa subunit family.</text>
</comment>